<accession>A0A6N2S1K0</accession>
<sequence length="153" mass="17537">MNYEVVELEEKMVAGISARTSNDAPDAGMVIGSLWGRFFEEGIFFNISNKVNEKSIGLYSDYNDENMQEYQITVGCEVSSTERNQEGLTFTVIPKGKYAKFIVRGHMQKAVSEFWIKLWKMDLNRSFTGDFEEYQPGGTLEDSEIHMYIALKE</sequence>
<dbReference type="SMART" id="SM00871">
    <property type="entry name" value="AraC_E_bind"/>
    <property type="match status" value="1"/>
</dbReference>
<protein>
    <submittedName>
        <fullName evidence="2">Bacterial transcription activator, effector binding domain</fullName>
    </submittedName>
</protein>
<evidence type="ECO:0000313" key="2">
    <source>
        <dbReference type="EMBL" id="VYS85775.1"/>
    </source>
</evidence>
<dbReference type="AlphaFoldDB" id="A0A6N2S1K0"/>
<dbReference type="InterPro" id="IPR010499">
    <property type="entry name" value="AraC_E-bd"/>
</dbReference>
<name>A0A6N2S1K0_9FIRM</name>
<dbReference type="Gene3D" id="3.20.80.10">
    <property type="entry name" value="Regulatory factor, effector binding domain"/>
    <property type="match status" value="1"/>
</dbReference>
<dbReference type="InterPro" id="IPR011256">
    <property type="entry name" value="Reg_factor_effector_dom_sf"/>
</dbReference>
<gene>
    <name evidence="2" type="ORF">ACLFYP115_00695</name>
</gene>
<reference evidence="2" key="1">
    <citation type="submission" date="2019-11" db="EMBL/GenBank/DDBJ databases">
        <authorList>
            <person name="Feng L."/>
        </authorList>
    </citation>
    <scope>NUCLEOTIDE SEQUENCE</scope>
    <source>
        <strain evidence="2">AcaccaeLFYP115</strain>
    </source>
</reference>
<dbReference type="PANTHER" id="PTHR36444">
    <property type="entry name" value="TRANSCRIPTIONAL REGULATOR PROTEIN YOBU-RELATED"/>
    <property type="match status" value="1"/>
</dbReference>
<organism evidence="2">
    <name type="scientific">Anaerostipes caccae</name>
    <dbReference type="NCBI Taxonomy" id="105841"/>
    <lineage>
        <taxon>Bacteria</taxon>
        <taxon>Bacillati</taxon>
        <taxon>Bacillota</taxon>
        <taxon>Clostridia</taxon>
        <taxon>Lachnospirales</taxon>
        <taxon>Lachnospiraceae</taxon>
        <taxon>Anaerostipes</taxon>
    </lineage>
</organism>
<dbReference type="Pfam" id="PF14526">
    <property type="entry name" value="Cass2"/>
    <property type="match status" value="1"/>
</dbReference>
<dbReference type="SUPFAM" id="SSF55136">
    <property type="entry name" value="Probable bacterial effector-binding domain"/>
    <property type="match status" value="1"/>
</dbReference>
<feature type="domain" description="AraC effector-binding" evidence="1">
    <location>
        <begin position="1"/>
        <end position="152"/>
    </location>
</feature>
<proteinExistence type="predicted"/>
<dbReference type="RefSeq" id="WP_006569070.1">
    <property type="nucleotide sequence ID" value="NZ_BAABZP010000001.1"/>
</dbReference>
<dbReference type="InterPro" id="IPR053182">
    <property type="entry name" value="YobU-like_regulator"/>
</dbReference>
<dbReference type="InterPro" id="IPR029441">
    <property type="entry name" value="Cass2"/>
</dbReference>
<evidence type="ECO:0000259" key="1">
    <source>
        <dbReference type="SMART" id="SM00871"/>
    </source>
</evidence>
<dbReference type="PANTHER" id="PTHR36444:SF2">
    <property type="entry name" value="TRANSCRIPTIONAL REGULATOR PROTEIN YOBU-RELATED"/>
    <property type="match status" value="1"/>
</dbReference>
<dbReference type="EMBL" id="CACRSQ010000002">
    <property type="protein sequence ID" value="VYS85775.1"/>
    <property type="molecule type" value="Genomic_DNA"/>
</dbReference>